<dbReference type="EMBL" id="MU117969">
    <property type="protein sequence ID" value="KAF9652333.1"/>
    <property type="molecule type" value="Genomic_DNA"/>
</dbReference>
<keyword evidence="2" id="KW-1185">Reference proteome</keyword>
<name>A0ACB6ZSA0_THEGA</name>
<protein>
    <submittedName>
        <fullName evidence="1">Uncharacterized protein</fullName>
    </submittedName>
</protein>
<evidence type="ECO:0000313" key="2">
    <source>
        <dbReference type="Proteomes" id="UP000886501"/>
    </source>
</evidence>
<reference evidence="1" key="2">
    <citation type="journal article" date="2020" name="Nat. Commun.">
        <title>Large-scale genome sequencing of mycorrhizal fungi provides insights into the early evolution of symbiotic traits.</title>
        <authorList>
            <person name="Miyauchi S."/>
            <person name="Kiss E."/>
            <person name="Kuo A."/>
            <person name="Drula E."/>
            <person name="Kohler A."/>
            <person name="Sanchez-Garcia M."/>
            <person name="Morin E."/>
            <person name="Andreopoulos B."/>
            <person name="Barry K.W."/>
            <person name="Bonito G."/>
            <person name="Buee M."/>
            <person name="Carver A."/>
            <person name="Chen C."/>
            <person name="Cichocki N."/>
            <person name="Clum A."/>
            <person name="Culley D."/>
            <person name="Crous P.W."/>
            <person name="Fauchery L."/>
            <person name="Girlanda M."/>
            <person name="Hayes R.D."/>
            <person name="Keri Z."/>
            <person name="LaButti K."/>
            <person name="Lipzen A."/>
            <person name="Lombard V."/>
            <person name="Magnuson J."/>
            <person name="Maillard F."/>
            <person name="Murat C."/>
            <person name="Nolan M."/>
            <person name="Ohm R.A."/>
            <person name="Pangilinan J."/>
            <person name="Pereira M.F."/>
            <person name="Perotto S."/>
            <person name="Peter M."/>
            <person name="Pfister S."/>
            <person name="Riley R."/>
            <person name="Sitrit Y."/>
            <person name="Stielow J.B."/>
            <person name="Szollosi G."/>
            <person name="Zifcakova L."/>
            <person name="Stursova M."/>
            <person name="Spatafora J.W."/>
            <person name="Tedersoo L."/>
            <person name="Vaario L.M."/>
            <person name="Yamada A."/>
            <person name="Yan M."/>
            <person name="Wang P."/>
            <person name="Xu J."/>
            <person name="Bruns T."/>
            <person name="Baldrian P."/>
            <person name="Vilgalys R."/>
            <person name="Dunand C."/>
            <person name="Henrissat B."/>
            <person name="Grigoriev I.V."/>
            <person name="Hibbett D."/>
            <person name="Nagy L.G."/>
            <person name="Martin F.M."/>
        </authorList>
    </citation>
    <scope>NUCLEOTIDE SEQUENCE</scope>
    <source>
        <strain evidence="1">P2</strain>
    </source>
</reference>
<sequence length="84" mass="9049">MPRPSNAKSSKKQALALARQVRLEARKASKLATTPSSPSPNNAENQDVDNESCGNEIECTGWSGGVTHYISSDEEPIFIGDDED</sequence>
<evidence type="ECO:0000313" key="1">
    <source>
        <dbReference type="EMBL" id="KAF9652333.1"/>
    </source>
</evidence>
<comment type="caution">
    <text evidence="1">The sequence shown here is derived from an EMBL/GenBank/DDBJ whole genome shotgun (WGS) entry which is preliminary data.</text>
</comment>
<reference evidence="1" key="1">
    <citation type="submission" date="2019-10" db="EMBL/GenBank/DDBJ databases">
        <authorList>
            <consortium name="DOE Joint Genome Institute"/>
            <person name="Kuo A."/>
            <person name="Miyauchi S."/>
            <person name="Kiss E."/>
            <person name="Drula E."/>
            <person name="Kohler A."/>
            <person name="Sanchez-Garcia M."/>
            <person name="Andreopoulos B."/>
            <person name="Barry K.W."/>
            <person name="Bonito G."/>
            <person name="Buee M."/>
            <person name="Carver A."/>
            <person name="Chen C."/>
            <person name="Cichocki N."/>
            <person name="Clum A."/>
            <person name="Culley D."/>
            <person name="Crous P.W."/>
            <person name="Fauchery L."/>
            <person name="Girlanda M."/>
            <person name="Hayes R."/>
            <person name="Keri Z."/>
            <person name="Labutti K."/>
            <person name="Lipzen A."/>
            <person name="Lombard V."/>
            <person name="Magnuson J."/>
            <person name="Maillard F."/>
            <person name="Morin E."/>
            <person name="Murat C."/>
            <person name="Nolan M."/>
            <person name="Ohm R."/>
            <person name="Pangilinan J."/>
            <person name="Pereira M."/>
            <person name="Perotto S."/>
            <person name="Peter M."/>
            <person name="Riley R."/>
            <person name="Sitrit Y."/>
            <person name="Stielow B."/>
            <person name="Szollosi G."/>
            <person name="Zifcakova L."/>
            <person name="Stursova M."/>
            <person name="Spatafora J.W."/>
            <person name="Tedersoo L."/>
            <person name="Vaario L.-M."/>
            <person name="Yamada A."/>
            <person name="Yan M."/>
            <person name="Wang P."/>
            <person name="Xu J."/>
            <person name="Bruns T."/>
            <person name="Baldrian P."/>
            <person name="Vilgalys R."/>
            <person name="Henrissat B."/>
            <person name="Grigoriev I.V."/>
            <person name="Hibbett D."/>
            <person name="Nagy L.G."/>
            <person name="Martin F.M."/>
        </authorList>
    </citation>
    <scope>NUCLEOTIDE SEQUENCE</scope>
    <source>
        <strain evidence="1">P2</strain>
    </source>
</reference>
<organism evidence="1 2">
    <name type="scientific">Thelephora ganbajun</name>
    <name type="common">Ganba fungus</name>
    <dbReference type="NCBI Taxonomy" id="370292"/>
    <lineage>
        <taxon>Eukaryota</taxon>
        <taxon>Fungi</taxon>
        <taxon>Dikarya</taxon>
        <taxon>Basidiomycota</taxon>
        <taxon>Agaricomycotina</taxon>
        <taxon>Agaricomycetes</taxon>
        <taxon>Thelephorales</taxon>
        <taxon>Thelephoraceae</taxon>
        <taxon>Thelephora</taxon>
    </lineage>
</organism>
<proteinExistence type="predicted"/>
<dbReference type="Proteomes" id="UP000886501">
    <property type="component" value="Unassembled WGS sequence"/>
</dbReference>
<accession>A0ACB6ZSA0</accession>
<gene>
    <name evidence="1" type="ORF">BDM02DRAFT_3109340</name>
</gene>